<keyword evidence="5" id="KW-1185">Reference proteome</keyword>
<feature type="region of interest" description="Disordered" evidence="1">
    <location>
        <begin position="367"/>
        <end position="400"/>
    </location>
</feature>
<organism evidence="4 5">
    <name type="scientific">Leeuwenhoekiella parthenopeia</name>
    <dbReference type="NCBI Taxonomy" id="2890320"/>
    <lineage>
        <taxon>Bacteria</taxon>
        <taxon>Pseudomonadati</taxon>
        <taxon>Bacteroidota</taxon>
        <taxon>Flavobacteriia</taxon>
        <taxon>Flavobacteriales</taxon>
        <taxon>Flavobacteriaceae</taxon>
        <taxon>Leeuwenhoekiella</taxon>
    </lineage>
</organism>
<name>A0ABS8GY59_9FLAO</name>
<dbReference type="InterPro" id="IPR044023">
    <property type="entry name" value="Ig_7"/>
</dbReference>
<dbReference type="NCBIfam" id="TIGR01451">
    <property type="entry name" value="B_ant_repeat"/>
    <property type="match status" value="2"/>
</dbReference>
<dbReference type="Gene3D" id="2.60.40.10">
    <property type="entry name" value="Immunoglobulins"/>
    <property type="match status" value="1"/>
</dbReference>
<evidence type="ECO:0000259" key="3">
    <source>
        <dbReference type="Pfam" id="PF24346"/>
    </source>
</evidence>
<proteinExistence type="predicted"/>
<evidence type="ECO:0000256" key="1">
    <source>
        <dbReference type="SAM" id="MobiDB-lite"/>
    </source>
</evidence>
<feature type="compositionally biased region" description="Acidic residues" evidence="1">
    <location>
        <begin position="370"/>
        <end position="395"/>
    </location>
</feature>
<evidence type="ECO:0000313" key="4">
    <source>
        <dbReference type="EMBL" id="MCC4214736.1"/>
    </source>
</evidence>
<dbReference type="Pfam" id="PF13585">
    <property type="entry name" value="CHU_C"/>
    <property type="match status" value="1"/>
</dbReference>
<accession>A0ABS8GY59</accession>
<feature type="region of interest" description="Disordered" evidence="1">
    <location>
        <begin position="509"/>
        <end position="528"/>
    </location>
</feature>
<dbReference type="Pfam" id="PF24346">
    <property type="entry name" value="DUF7507"/>
    <property type="match status" value="2"/>
</dbReference>
<dbReference type="InterPro" id="IPR055354">
    <property type="entry name" value="DUF7507"/>
</dbReference>
<dbReference type="RefSeq" id="WP_228231793.1">
    <property type="nucleotide sequence ID" value="NZ_JAJGMW010000041.1"/>
</dbReference>
<evidence type="ECO:0000313" key="5">
    <source>
        <dbReference type="Proteomes" id="UP001197770"/>
    </source>
</evidence>
<reference evidence="4 5" key="1">
    <citation type="submission" date="2021-11" db="EMBL/GenBank/DDBJ databases">
        <title>Seasonal and diel survey of microbial diversity of the Tyrrhenian coast.</title>
        <authorList>
            <person name="Gattoni G."/>
            <person name="Corral P."/>
        </authorList>
    </citation>
    <scope>NUCLEOTIDE SEQUENCE [LARGE SCALE GENOMIC DNA]</scope>
    <source>
        <strain evidence="4 5">Mr9</strain>
    </source>
</reference>
<dbReference type="SUPFAM" id="SSF49299">
    <property type="entry name" value="PKD domain"/>
    <property type="match status" value="1"/>
</dbReference>
<feature type="non-terminal residue" evidence="4">
    <location>
        <position position="1"/>
    </location>
</feature>
<feature type="domain" description="Ig-like" evidence="2">
    <location>
        <begin position="109"/>
        <end position="186"/>
    </location>
</feature>
<dbReference type="InterPro" id="IPR013783">
    <property type="entry name" value="Ig-like_fold"/>
</dbReference>
<gene>
    <name evidence="4" type="ORF">LLW17_18585</name>
</gene>
<dbReference type="InterPro" id="IPR047589">
    <property type="entry name" value="DUF11_rpt"/>
</dbReference>
<dbReference type="EMBL" id="JAJGMW010000041">
    <property type="protein sequence ID" value="MCC4214736.1"/>
    <property type="molecule type" value="Genomic_DNA"/>
</dbReference>
<feature type="domain" description="DUF7507" evidence="3">
    <location>
        <begin position="274"/>
        <end position="376"/>
    </location>
</feature>
<dbReference type="Proteomes" id="UP001197770">
    <property type="component" value="Unassembled WGS sequence"/>
</dbReference>
<evidence type="ECO:0000259" key="2">
    <source>
        <dbReference type="Pfam" id="PF19081"/>
    </source>
</evidence>
<protein>
    <submittedName>
        <fullName evidence="4">Gliding motility-associated C-terminal domain-containing protein</fullName>
    </submittedName>
</protein>
<dbReference type="Pfam" id="PF19081">
    <property type="entry name" value="Ig_7"/>
    <property type="match status" value="2"/>
</dbReference>
<feature type="domain" description="Ig-like" evidence="2">
    <location>
        <begin position="189"/>
        <end position="269"/>
    </location>
</feature>
<sequence length="641" mass="66371">ASNGNGNGICEATASVTITEPVAVTVAASSTNVSCNGAADGTITVSGLSAGASYTITLNGGDGTDLSGQSAFAPGTYTITASASNGNGNGICEATASVTITEPDLVLAPVSGGDQEVCEDGSSGQTLTAMASVGQGFSIVWYDANGAEVTTPELVGVGTVTYYAESVNDETGCVSLDRTAVSLTINAAPEAPVSGGDQEVCETGPIETLTALATVPDGFNVVWYTAAEGGDVVADPVLSDVGSVTYYAESVNIQTGCVSLSRTPVTLSICNNSQISLIKTSVLGDENGDGFAQAGETIVYTFTVTNTGNTRVSDISIDDAKLALADLVIEPSTLAPGESGVANATYTITQADIDAKRVTNTALAAGTDPFDNEVTDISDNGDETADDDGNGDPADDPTVTDLPALSSLSAEKSVTFSDENGNLATDVGETLIYTFSITNTGNTTLYDILIEDPLVEVIGGPIDLAPGATDSSTFTAVYTITAEDIANQQVINQALVSASTAAGDLVEDLTDDPDNPADVDANGDGEPDDPTVYQVTGVLAQEDIEIFNFVTPNDDGFNDYFQIENIENFPNRVQVFNKWGVQVFETRDYNPDTGNVFRGYSEARATVNRSLKLPSGTYFYIINYEREPGDMRNVAGYLYIN</sequence>
<comment type="caution">
    <text evidence="4">The sequence shown here is derived from an EMBL/GenBank/DDBJ whole genome shotgun (WGS) entry which is preliminary data.</text>
</comment>
<dbReference type="InterPro" id="IPR035986">
    <property type="entry name" value="PKD_dom_sf"/>
</dbReference>
<feature type="domain" description="DUF7507" evidence="3">
    <location>
        <begin position="417"/>
        <end position="508"/>
    </location>
</feature>